<dbReference type="InterPro" id="IPR050087">
    <property type="entry name" value="AON_synthase_class-II"/>
</dbReference>
<dbReference type="Proteomes" id="UP000299211">
    <property type="component" value="Unassembled WGS sequence"/>
</dbReference>
<evidence type="ECO:0000313" key="8">
    <source>
        <dbReference type="Proteomes" id="UP000299211"/>
    </source>
</evidence>
<dbReference type="InterPro" id="IPR015421">
    <property type="entry name" value="PyrdxlP-dep_Trfase_major"/>
</dbReference>
<comment type="catalytic activity">
    <reaction evidence="4">
        <text>6-carboxyhexanoyl-[ACP] + L-alanine + H(+) = (8S)-8-amino-7-oxononanoate + holo-[ACP] + CO2</text>
        <dbReference type="Rhea" id="RHEA:42288"/>
        <dbReference type="Rhea" id="RHEA-COMP:9685"/>
        <dbReference type="Rhea" id="RHEA-COMP:9955"/>
        <dbReference type="ChEBI" id="CHEBI:15378"/>
        <dbReference type="ChEBI" id="CHEBI:16526"/>
        <dbReference type="ChEBI" id="CHEBI:57972"/>
        <dbReference type="ChEBI" id="CHEBI:64479"/>
        <dbReference type="ChEBI" id="CHEBI:78846"/>
        <dbReference type="ChEBI" id="CHEBI:149468"/>
        <dbReference type="EC" id="2.3.1.47"/>
    </reaction>
</comment>
<feature type="compositionally biased region" description="Basic residues" evidence="5">
    <location>
        <begin position="121"/>
        <end position="132"/>
    </location>
</feature>
<dbReference type="GO" id="GO:0030170">
    <property type="term" value="F:pyridoxal phosphate binding"/>
    <property type="evidence" value="ECO:0007669"/>
    <property type="project" value="InterPro"/>
</dbReference>
<evidence type="ECO:0000256" key="2">
    <source>
        <dbReference type="ARBA" id="ARBA00013187"/>
    </source>
</evidence>
<proteinExistence type="predicted"/>
<sequence length="132" mass="13930">MATHPQVNEAARKAIERCGTSVSASRLLSGSRPLHLELEAELAATLGCEAAITLVNGHATNVTVIGHLVGEGDLIVHDSLAHDSIIQGCRLSARAAALPAQRRGRPGRPPHPGPPPLPPRPGRRRGRLQHGR</sequence>
<dbReference type="EMBL" id="BJHY01000002">
    <property type="protein sequence ID" value="GDY80407.1"/>
    <property type="molecule type" value="Genomic_DNA"/>
</dbReference>
<dbReference type="SUPFAM" id="SSF53383">
    <property type="entry name" value="PLP-dependent transferases"/>
    <property type="match status" value="1"/>
</dbReference>
<comment type="cofactor">
    <cofactor evidence="1">
        <name>pyridoxal 5'-phosphate</name>
        <dbReference type="ChEBI" id="CHEBI:597326"/>
    </cofactor>
</comment>
<dbReference type="Gene3D" id="3.40.640.10">
    <property type="entry name" value="Type I PLP-dependent aspartate aminotransferase-like (Major domain)"/>
    <property type="match status" value="1"/>
</dbReference>
<organism evidence="7 8">
    <name type="scientific">Streptomyces avermitilis</name>
    <dbReference type="NCBI Taxonomy" id="33903"/>
    <lineage>
        <taxon>Bacteria</taxon>
        <taxon>Bacillati</taxon>
        <taxon>Actinomycetota</taxon>
        <taxon>Actinomycetes</taxon>
        <taxon>Kitasatosporales</taxon>
        <taxon>Streptomycetaceae</taxon>
        <taxon>Streptomyces</taxon>
    </lineage>
</organism>
<dbReference type="InterPro" id="IPR015424">
    <property type="entry name" value="PyrdxlP-dep_Trfase"/>
</dbReference>
<dbReference type="Pfam" id="PF00155">
    <property type="entry name" value="Aminotran_1_2"/>
    <property type="match status" value="1"/>
</dbReference>
<evidence type="ECO:0000256" key="1">
    <source>
        <dbReference type="ARBA" id="ARBA00001933"/>
    </source>
</evidence>
<comment type="caution">
    <text evidence="7">The sequence shown here is derived from an EMBL/GenBank/DDBJ whole genome shotgun (WGS) entry which is preliminary data.</text>
</comment>
<feature type="compositionally biased region" description="Pro residues" evidence="5">
    <location>
        <begin position="109"/>
        <end position="120"/>
    </location>
</feature>
<evidence type="ECO:0000313" key="7">
    <source>
        <dbReference type="EMBL" id="GDY80407.1"/>
    </source>
</evidence>
<dbReference type="PANTHER" id="PTHR13693">
    <property type="entry name" value="CLASS II AMINOTRANSFERASE/8-AMINO-7-OXONONANOATE SYNTHASE"/>
    <property type="match status" value="1"/>
</dbReference>
<accession>A0A4D4NB50</accession>
<keyword evidence="3" id="KW-0808">Transferase</keyword>
<dbReference type="PANTHER" id="PTHR13693:SF3">
    <property type="entry name" value="LD36009P"/>
    <property type="match status" value="1"/>
</dbReference>
<dbReference type="EC" id="2.3.1.47" evidence="2"/>
<gene>
    <name evidence="7" type="ORF">SAV31267_098920</name>
</gene>
<dbReference type="AlphaFoldDB" id="A0A4D4NB50"/>
<evidence type="ECO:0000256" key="4">
    <source>
        <dbReference type="ARBA" id="ARBA00047715"/>
    </source>
</evidence>
<dbReference type="InterPro" id="IPR004839">
    <property type="entry name" value="Aminotransferase_I/II_large"/>
</dbReference>
<feature type="domain" description="Aminotransferase class I/classII large" evidence="6">
    <location>
        <begin position="4"/>
        <end position="93"/>
    </location>
</feature>
<evidence type="ECO:0000256" key="5">
    <source>
        <dbReference type="SAM" id="MobiDB-lite"/>
    </source>
</evidence>
<dbReference type="GO" id="GO:0008710">
    <property type="term" value="F:8-amino-7-oxononanoate synthase activity"/>
    <property type="evidence" value="ECO:0007669"/>
    <property type="project" value="UniProtKB-EC"/>
</dbReference>
<reference evidence="7 8" key="1">
    <citation type="submission" date="2019-04" db="EMBL/GenBank/DDBJ databases">
        <title>Draft genome sequences of Streptomyces avermitilis ATCC 31267.</title>
        <authorList>
            <person name="Komaki H."/>
            <person name="Tamura T."/>
            <person name="Hosoyama A."/>
        </authorList>
    </citation>
    <scope>NUCLEOTIDE SEQUENCE [LARGE SCALE GENOMIC DNA]</scope>
    <source>
        <strain evidence="7 8">ATCC 31267</strain>
    </source>
</reference>
<evidence type="ECO:0000256" key="3">
    <source>
        <dbReference type="ARBA" id="ARBA00022679"/>
    </source>
</evidence>
<name>A0A4D4NB50_STRAX</name>
<feature type="region of interest" description="Disordered" evidence="5">
    <location>
        <begin position="96"/>
        <end position="132"/>
    </location>
</feature>
<evidence type="ECO:0000259" key="6">
    <source>
        <dbReference type="Pfam" id="PF00155"/>
    </source>
</evidence>
<protein>
    <recommendedName>
        <fullName evidence="2">8-amino-7-oxononanoate synthase</fullName>
        <ecNumber evidence="2">2.3.1.47</ecNumber>
    </recommendedName>
</protein>